<name>A0ABW3MMM0_9PSEU</name>
<evidence type="ECO:0000259" key="3">
    <source>
        <dbReference type="PROSITE" id="PS50022"/>
    </source>
</evidence>
<gene>
    <name evidence="4" type="ORF">ACFQ1S_35815</name>
</gene>
<dbReference type="Gene3D" id="2.60.120.260">
    <property type="entry name" value="Galactose-binding domain-like"/>
    <property type="match status" value="1"/>
</dbReference>
<feature type="region of interest" description="Disordered" evidence="1">
    <location>
        <begin position="165"/>
        <end position="196"/>
    </location>
</feature>
<dbReference type="SUPFAM" id="SSF49785">
    <property type="entry name" value="Galactose-binding domain-like"/>
    <property type="match status" value="1"/>
</dbReference>
<dbReference type="Proteomes" id="UP001597045">
    <property type="component" value="Unassembled WGS sequence"/>
</dbReference>
<sequence length="196" mass="20425">MERDVHSLRRTLPLLAVATAAALVLPSTTTVSAAADVLLSQGRTVDTSTVESGSYPGGNAVDGNLKTRWASVEGADPQWLRVDLGETSTVHRVVLDWEAAYAKKYRLEISDDGVNFTTVTTVTDGNGGTDDLTGLSGHGRYLRLVGTTRATSYGYSLWEIQAFGTTDSTQPPGDTGTPSGSTGATTSSRVAVGSVG</sequence>
<reference evidence="5" key="1">
    <citation type="journal article" date="2019" name="Int. J. Syst. Evol. Microbiol.">
        <title>The Global Catalogue of Microorganisms (GCM) 10K type strain sequencing project: providing services to taxonomists for standard genome sequencing and annotation.</title>
        <authorList>
            <consortium name="The Broad Institute Genomics Platform"/>
            <consortium name="The Broad Institute Genome Sequencing Center for Infectious Disease"/>
            <person name="Wu L."/>
            <person name="Ma J."/>
        </authorList>
    </citation>
    <scope>NUCLEOTIDE SEQUENCE [LARGE SCALE GENOMIC DNA]</scope>
    <source>
        <strain evidence="5">JCM 31486</strain>
    </source>
</reference>
<protein>
    <submittedName>
        <fullName evidence="4">Discoidin domain-containing protein</fullName>
    </submittedName>
</protein>
<feature type="chain" id="PRO_5046361340" evidence="2">
    <location>
        <begin position="34"/>
        <end position="196"/>
    </location>
</feature>
<proteinExistence type="predicted"/>
<dbReference type="InterPro" id="IPR008979">
    <property type="entry name" value="Galactose-bd-like_sf"/>
</dbReference>
<feature type="non-terminal residue" evidence="4">
    <location>
        <position position="196"/>
    </location>
</feature>
<keyword evidence="5" id="KW-1185">Reference proteome</keyword>
<comment type="caution">
    <text evidence="4">The sequence shown here is derived from an EMBL/GenBank/DDBJ whole genome shotgun (WGS) entry which is preliminary data.</text>
</comment>
<feature type="domain" description="F5/8 type C" evidence="3">
    <location>
        <begin position="26"/>
        <end position="165"/>
    </location>
</feature>
<organism evidence="4 5">
    <name type="scientific">Kibdelosporangium lantanae</name>
    <dbReference type="NCBI Taxonomy" id="1497396"/>
    <lineage>
        <taxon>Bacteria</taxon>
        <taxon>Bacillati</taxon>
        <taxon>Actinomycetota</taxon>
        <taxon>Actinomycetes</taxon>
        <taxon>Pseudonocardiales</taxon>
        <taxon>Pseudonocardiaceae</taxon>
        <taxon>Kibdelosporangium</taxon>
    </lineage>
</organism>
<feature type="compositionally biased region" description="Low complexity" evidence="1">
    <location>
        <begin position="165"/>
        <end position="188"/>
    </location>
</feature>
<evidence type="ECO:0000313" key="5">
    <source>
        <dbReference type="Proteomes" id="UP001597045"/>
    </source>
</evidence>
<dbReference type="PROSITE" id="PS50022">
    <property type="entry name" value="FA58C_3"/>
    <property type="match status" value="1"/>
</dbReference>
<keyword evidence="2" id="KW-0732">Signal</keyword>
<evidence type="ECO:0000256" key="1">
    <source>
        <dbReference type="SAM" id="MobiDB-lite"/>
    </source>
</evidence>
<feature type="signal peptide" evidence="2">
    <location>
        <begin position="1"/>
        <end position="33"/>
    </location>
</feature>
<dbReference type="EMBL" id="JBHTIS010002897">
    <property type="protein sequence ID" value="MFD1050514.1"/>
    <property type="molecule type" value="Genomic_DNA"/>
</dbReference>
<dbReference type="InterPro" id="IPR000421">
    <property type="entry name" value="FA58C"/>
</dbReference>
<accession>A0ABW3MMM0</accession>
<dbReference type="Pfam" id="PF00754">
    <property type="entry name" value="F5_F8_type_C"/>
    <property type="match status" value="1"/>
</dbReference>
<evidence type="ECO:0000313" key="4">
    <source>
        <dbReference type="EMBL" id="MFD1050514.1"/>
    </source>
</evidence>
<evidence type="ECO:0000256" key="2">
    <source>
        <dbReference type="SAM" id="SignalP"/>
    </source>
</evidence>